<name>A0ABV9IB66_9DEIO</name>
<proteinExistence type="predicted"/>
<dbReference type="Proteomes" id="UP001595952">
    <property type="component" value="Unassembled WGS sequence"/>
</dbReference>
<evidence type="ECO:0000313" key="4">
    <source>
        <dbReference type="Proteomes" id="UP001595952"/>
    </source>
</evidence>
<dbReference type="Pfam" id="PF01266">
    <property type="entry name" value="DAO"/>
    <property type="match status" value="1"/>
</dbReference>
<sequence length="322" mass="32860">MTRPTGGTVLVVGGGLIGSVVAFALRQAGQAVQVLDADLPGAAWRAGAGLLTPDGERLSGTALHADALDSLRRWPGLAQQLETHSGQSVHLRLGVLRVGPGAALRGGNVTPPPWPHPAARLTPGEARVHPPSVVQAALAGLPVVRARVLALVPEAGGVRVFCDTGEHHAALVVLAAGAWSGAFGLPVQAVQGQALLLEGGAQPALYGWRRGKGPAGYALGRPDGLYVGATARVSASAQPDLWARRWLLGVARRLVPAEADRPVRCQLVGLRPVGPGGLPLVGLHPTLPRVVVATGHGRHGALLAPLTALRVLGLVRQLGAAA</sequence>
<dbReference type="Gene3D" id="3.50.50.60">
    <property type="entry name" value="FAD/NAD(P)-binding domain"/>
    <property type="match status" value="2"/>
</dbReference>
<dbReference type="SUPFAM" id="SSF51905">
    <property type="entry name" value="FAD/NAD(P)-binding domain"/>
    <property type="match status" value="1"/>
</dbReference>
<dbReference type="EMBL" id="JBHSEI010000008">
    <property type="protein sequence ID" value="MFC4638950.1"/>
    <property type="molecule type" value="Genomic_DNA"/>
</dbReference>
<dbReference type="Gene3D" id="3.30.9.10">
    <property type="entry name" value="D-Amino Acid Oxidase, subunit A, domain 2"/>
    <property type="match status" value="1"/>
</dbReference>
<comment type="caution">
    <text evidence="3">The sequence shown here is derived from an EMBL/GenBank/DDBJ whole genome shotgun (WGS) entry which is preliminary data.</text>
</comment>
<dbReference type="PANTHER" id="PTHR13847">
    <property type="entry name" value="SARCOSINE DEHYDROGENASE-RELATED"/>
    <property type="match status" value="1"/>
</dbReference>
<gene>
    <name evidence="3" type="ORF">ACFO0D_11440</name>
</gene>
<keyword evidence="1" id="KW-0560">Oxidoreductase</keyword>
<organism evidence="3 4">
    <name type="scientific">Deinococcus hohokamensis</name>
    <dbReference type="NCBI Taxonomy" id="309883"/>
    <lineage>
        <taxon>Bacteria</taxon>
        <taxon>Thermotogati</taxon>
        <taxon>Deinococcota</taxon>
        <taxon>Deinococci</taxon>
        <taxon>Deinococcales</taxon>
        <taxon>Deinococcaceae</taxon>
        <taxon>Deinococcus</taxon>
    </lineage>
</organism>
<dbReference type="PANTHER" id="PTHR13847:SF289">
    <property type="entry name" value="GLYCINE OXIDASE"/>
    <property type="match status" value="1"/>
</dbReference>
<evidence type="ECO:0000259" key="2">
    <source>
        <dbReference type="Pfam" id="PF01266"/>
    </source>
</evidence>
<reference evidence="4" key="1">
    <citation type="journal article" date="2019" name="Int. J. Syst. Evol. Microbiol.">
        <title>The Global Catalogue of Microorganisms (GCM) 10K type strain sequencing project: providing services to taxonomists for standard genome sequencing and annotation.</title>
        <authorList>
            <consortium name="The Broad Institute Genomics Platform"/>
            <consortium name="The Broad Institute Genome Sequencing Center for Infectious Disease"/>
            <person name="Wu L."/>
            <person name="Ma J."/>
        </authorList>
    </citation>
    <scope>NUCLEOTIDE SEQUENCE [LARGE SCALE GENOMIC DNA]</scope>
    <source>
        <strain evidence="4">CCUG 55995</strain>
    </source>
</reference>
<feature type="domain" description="FAD dependent oxidoreductase" evidence="2">
    <location>
        <begin position="9"/>
        <end position="308"/>
    </location>
</feature>
<protein>
    <submittedName>
        <fullName evidence="3">FAD-dependent oxidoreductase</fullName>
    </submittedName>
</protein>
<evidence type="ECO:0000313" key="3">
    <source>
        <dbReference type="EMBL" id="MFC4638950.1"/>
    </source>
</evidence>
<dbReference type="InterPro" id="IPR036188">
    <property type="entry name" value="FAD/NAD-bd_sf"/>
</dbReference>
<dbReference type="InterPro" id="IPR006076">
    <property type="entry name" value="FAD-dep_OxRdtase"/>
</dbReference>
<accession>A0ABV9IB66</accession>
<keyword evidence="4" id="KW-1185">Reference proteome</keyword>
<evidence type="ECO:0000256" key="1">
    <source>
        <dbReference type="ARBA" id="ARBA00023002"/>
    </source>
</evidence>
<dbReference type="RefSeq" id="WP_380061955.1">
    <property type="nucleotide sequence ID" value="NZ_JBHSEI010000008.1"/>
</dbReference>